<evidence type="ECO:0000256" key="1">
    <source>
        <dbReference type="SAM" id="MobiDB-lite"/>
    </source>
</evidence>
<feature type="region of interest" description="Disordered" evidence="1">
    <location>
        <begin position="54"/>
        <end position="82"/>
    </location>
</feature>
<proteinExistence type="predicted"/>
<dbReference type="EMBL" id="CM029040">
    <property type="protein sequence ID" value="KAG2637659.1"/>
    <property type="molecule type" value="Genomic_DNA"/>
</dbReference>
<reference evidence="2" key="1">
    <citation type="submission" date="2020-05" db="EMBL/GenBank/DDBJ databases">
        <title>WGS assembly of Panicum virgatum.</title>
        <authorList>
            <person name="Lovell J.T."/>
            <person name="Jenkins J."/>
            <person name="Shu S."/>
            <person name="Juenger T.E."/>
            <person name="Schmutz J."/>
        </authorList>
    </citation>
    <scope>NUCLEOTIDE SEQUENCE</scope>
    <source>
        <strain evidence="2">AP13</strain>
    </source>
</reference>
<evidence type="ECO:0000313" key="3">
    <source>
        <dbReference type="Proteomes" id="UP000823388"/>
    </source>
</evidence>
<gene>
    <name evidence="2" type="ORF">PVAP13_2NG531403</name>
</gene>
<evidence type="ECO:0000313" key="2">
    <source>
        <dbReference type="EMBL" id="KAG2637659.1"/>
    </source>
</evidence>
<dbReference type="AlphaFoldDB" id="A0A8T0W2C2"/>
<protein>
    <submittedName>
        <fullName evidence="2">Uncharacterized protein</fullName>
    </submittedName>
</protein>
<keyword evidence="3" id="KW-1185">Reference proteome</keyword>
<sequence>MPLLHLSLPPHRLLVAGRGGLYFPPVPRHTRVSVRAAAGAWGCSRVCRSGGLRAPLPSGARLPPPRARRGHCRRRARLPPLR</sequence>
<feature type="compositionally biased region" description="Basic residues" evidence="1">
    <location>
        <begin position="66"/>
        <end position="82"/>
    </location>
</feature>
<name>A0A8T0W2C2_PANVG</name>
<accession>A0A8T0W2C2</accession>
<organism evidence="2 3">
    <name type="scientific">Panicum virgatum</name>
    <name type="common">Blackwell switchgrass</name>
    <dbReference type="NCBI Taxonomy" id="38727"/>
    <lineage>
        <taxon>Eukaryota</taxon>
        <taxon>Viridiplantae</taxon>
        <taxon>Streptophyta</taxon>
        <taxon>Embryophyta</taxon>
        <taxon>Tracheophyta</taxon>
        <taxon>Spermatophyta</taxon>
        <taxon>Magnoliopsida</taxon>
        <taxon>Liliopsida</taxon>
        <taxon>Poales</taxon>
        <taxon>Poaceae</taxon>
        <taxon>PACMAD clade</taxon>
        <taxon>Panicoideae</taxon>
        <taxon>Panicodae</taxon>
        <taxon>Paniceae</taxon>
        <taxon>Panicinae</taxon>
        <taxon>Panicum</taxon>
        <taxon>Panicum sect. Hiantes</taxon>
    </lineage>
</organism>
<dbReference type="Proteomes" id="UP000823388">
    <property type="component" value="Chromosome 2N"/>
</dbReference>
<comment type="caution">
    <text evidence="2">The sequence shown here is derived from an EMBL/GenBank/DDBJ whole genome shotgun (WGS) entry which is preliminary data.</text>
</comment>